<organism evidence="1 2">
    <name type="scientific">Linum tenue</name>
    <dbReference type="NCBI Taxonomy" id="586396"/>
    <lineage>
        <taxon>Eukaryota</taxon>
        <taxon>Viridiplantae</taxon>
        <taxon>Streptophyta</taxon>
        <taxon>Embryophyta</taxon>
        <taxon>Tracheophyta</taxon>
        <taxon>Spermatophyta</taxon>
        <taxon>Magnoliopsida</taxon>
        <taxon>eudicotyledons</taxon>
        <taxon>Gunneridae</taxon>
        <taxon>Pentapetalae</taxon>
        <taxon>rosids</taxon>
        <taxon>fabids</taxon>
        <taxon>Malpighiales</taxon>
        <taxon>Linaceae</taxon>
        <taxon>Linum</taxon>
    </lineage>
</organism>
<accession>A0AAV0H906</accession>
<name>A0AAV0H906_9ROSI</name>
<dbReference type="Proteomes" id="UP001154282">
    <property type="component" value="Unassembled WGS sequence"/>
</dbReference>
<sequence length="131" mass="14431">SSRKPAIHPATVYLNGKAYGNPGPLQFDGPGADAKAVTSCVEDQDYMGRMQEYLDKVRTIVKPGCSPEVLKAALSVMAPVTEVLTTMSSTPSKWPHLPVERLTVLSCIFGMEFSNRVTEEHLPFFPCHFLF</sequence>
<protein>
    <submittedName>
        <fullName evidence="1">Uncharacterized protein</fullName>
    </submittedName>
</protein>
<gene>
    <name evidence="1" type="ORF">LITE_LOCUS3194</name>
</gene>
<feature type="non-terminal residue" evidence="1">
    <location>
        <position position="1"/>
    </location>
</feature>
<proteinExistence type="predicted"/>
<comment type="caution">
    <text evidence="1">The sequence shown here is derived from an EMBL/GenBank/DDBJ whole genome shotgun (WGS) entry which is preliminary data.</text>
</comment>
<evidence type="ECO:0000313" key="1">
    <source>
        <dbReference type="EMBL" id="CAI0381536.1"/>
    </source>
</evidence>
<dbReference type="AlphaFoldDB" id="A0AAV0H906"/>
<reference evidence="1" key="1">
    <citation type="submission" date="2022-08" db="EMBL/GenBank/DDBJ databases">
        <authorList>
            <person name="Gutierrez-Valencia J."/>
        </authorList>
    </citation>
    <scope>NUCLEOTIDE SEQUENCE</scope>
</reference>
<keyword evidence="2" id="KW-1185">Reference proteome</keyword>
<dbReference type="EMBL" id="CAMGYJ010000002">
    <property type="protein sequence ID" value="CAI0381536.1"/>
    <property type="molecule type" value="Genomic_DNA"/>
</dbReference>
<evidence type="ECO:0000313" key="2">
    <source>
        <dbReference type="Proteomes" id="UP001154282"/>
    </source>
</evidence>